<sequence>MSFDQIIASISVGAGLGLISGGITGSLGYQPIGAYCGAITGGLASGYLTSNIVPESLSFGLSLGSFFGALCAEYAERSAYYRKRNE</sequence>
<protein>
    <submittedName>
        <fullName evidence="2">Uncharacterized protein</fullName>
    </submittedName>
</protein>
<dbReference type="Proteomes" id="UP000663879">
    <property type="component" value="Unassembled WGS sequence"/>
</dbReference>
<evidence type="ECO:0000256" key="1">
    <source>
        <dbReference type="SAM" id="Phobius"/>
    </source>
</evidence>
<evidence type="ECO:0000313" key="3">
    <source>
        <dbReference type="Proteomes" id="UP000663879"/>
    </source>
</evidence>
<gene>
    <name evidence="2" type="ORF">OXX778_LOCUS11869</name>
</gene>
<keyword evidence="1" id="KW-1133">Transmembrane helix</keyword>
<keyword evidence="3" id="KW-1185">Reference proteome</keyword>
<keyword evidence="1" id="KW-0472">Membrane</keyword>
<feature type="transmembrane region" description="Helical" evidence="1">
    <location>
        <begin position="56"/>
        <end position="75"/>
    </location>
</feature>
<accession>A0A814A7U3</accession>
<keyword evidence="1" id="KW-0812">Transmembrane</keyword>
<dbReference type="AlphaFoldDB" id="A0A814A7U3"/>
<proteinExistence type="predicted"/>
<dbReference type="EMBL" id="CAJNOC010002065">
    <property type="protein sequence ID" value="CAF0910339.1"/>
    <property type="molecule type" value="Genomic_DNA"/>
</dbReference>
<reference evidence="2" key="1">
    <citation type="submission" date="2021-02" db="EMBL/GenBank/DDBJ databases">
        <authorList>
            <person name="Nowell W R."/>
        </authorList>
    </citation>
    <scope>NUCLEOTIDE SEQUENCE</scope>
    <source>
        <strain evidence="2">Ploen Becks lab</strain>
    </source>
</reference>
<name>A0A814A7U3_9BILA</name>
<comment type="caution">
    <text evidence="2">The sequence shown here is derived from an EMBL/GenBank/DDBJ whole genome shotgun (WGS) entry which is preliminary data.</text>
</comment>
<evidence type="ECO:0000313" key="2">
    <source>
        <dbReference type="EMBL" id="CAF0910339.1"/>
    </source>
</evidence>
<organism evidence="2 3">
    <name type="scientific">Brachionus calyciflorus</name>
    <dbReference type="NCBI Taxonomy" id="104777"/>
    <lineage>
        <taxon>Eukaryota</taxon>
        <taxon>Metazoa</taxon>
        <taxon>Spiralia</taxon>
        <taxon>Gnathifera</taxon>
        <taxon>Rotifera</taxon>
        <taxon>Eurotatoria</taxon>
        <taxon>Monogononta</taxon>
        <taxon>Pseudotrocha</taxon>
        <taxon>Ploima</taxon>
        <taxon>Brachionidae</taxon>
        <taxon>Brachionus</taxon>
    </lineage>
</organism>
<feature type="transmembrane region" description="Helical" evidence="1">
    <location>
        <begin position="6"/>
        <end position="25"/>
    </location>
</feature>